<keyword evidence="3" id="KW-1185">Reference proteome</keyword>
<sequence>MELTSDQCRAQEAIQWERAQSEPLENVRIVALRAAIAWGHEATAAERREARKRRTRAIAEIMHVQQQRSDDHDLRSFSENPDRGFADV</sequence>
<name>A0A931HE30_9SPHN</name>
<dbReference type="AlphaFoldDB" id="A0A931HE30"/>
<evidence type="ECO:0000313" key="3">
    <source>
        <dbReference type="Proteomes" id="UP000617634"/>
    </source>
</evidence>
<evidence type="ECO:0000256" key="1">
    <source>
        <dbReference type="SAM" id="MobiDB-lite"/>
    </source>
</evidence>
<proteinExistence type="predicted"/>
<feature type="region of interest" description="Disordered" evidence="1">
    <location>
        <begin position="64"/>
        <end position="88"/>
    </location>
</feature>
<organism evidence="2 3">
    <name type="scientific">Novosphingobium aureum</name>
    <dbReference type="NCBI Taxonomy" id="2792964"/>
    <lineage>
        <taxon>Bacteria</taxon>
        <taxon>Pseudomonadati</taxon>
        <taxon>Pseudomonadota</taxon>
        <taxon>Alphaproteobacteria</taxon>
        <taxon>Sphingomonadales</taxon>
        <taxon>Sphingomonadaceae</taxon>
        <taxon>Novosphingobium</taxon>
    </lineage>
</organism>
<dbReference type="Proteomes" id="UP000617634">
    <property type="component" value="Unassembled WGS sequence"/>
</dbReference>
<protein>
    <submittedName>
        <fullName evidence="2">Uncharacterized protein</fullName>
    </submittedName>
</protein>
<comment type="caution">
    <text evidence="2">The sequence shown here is derived from an EMBL/GenBank/DDBJ whole genome shotgun (WGS) entry which is preliminary data.</text>
</comment>
<evidence type="ECO:0000313" key="2">
    <source>
        <dbReference type="EMBL" id="MBH0113684.1"/>
    </source>
</evidence>
<dbReference type="RefSeq" id="WP_197164023.1">
    <property type="nucleotide sequence ID" value="NZ_JADZGI010000001.1"/>
</dbReference>
<accession>A0A931HE30</accession>
<reference evidence="2" key="1">
    <citation type="submission" date="2020-11" db="EMBL/GenBank/DDBJ databases">
        <title>Novosphingobium aureum sp. nov., a marine bacterium isolated from sediment of a salt flat.</title>
        <authorList>
            <person name="Yoo Y."/>
            <person name="Kim J.-J."/>
        </authorList>
    </citation>
    <scope>NUCLEOTIDE SEQUENCE</scope>
    <source>
        <strain evidence="2">YJ-S2-02</strain>
    </source>
</reference>
<feature type="compositionally biased region" description="Basic and acidic residues" evidence="1">
    <location>
        <begin position="68"/>
        <end position="88"/>
    </location>
</feature>
<dbReference type="EMBL" id="JADZGI010000001">
    <property type="protein sequence ID" value="MBH0113684.1"/>
    <property type="molecule type" value="Genomic_DNA"/>
</dbReference>
<gene>
    <name evidence="2" type="ORF">I5E68_12075</name>
</gene>